<reference evidence="3 4" key="1">
    <citation type="journal article" date="2010" name="Nature">
        <title>Genome sequencing and analysis of the model grass Brachypodium distachyon.</title>
        <authorList>
            <consortium name="International Brachypodium Initiative"/>
        </authorList>
    </citation>
    <scope>NUCLEOTIDE SEQUENCE [LARGE SCALE GENOMIC DNA]</scope>
    <source>
        <strain evidence="3 4">Bd21</strain>
    </source>
</reference>
<reference evidence="3" key="2">
    <citation type="submission" date="2017-06" db="EMBL/GenBank/DDBJ databases">
        <title>WGS assembly of Brachypodium distachyon.</title>
        <authorList>
            <consortium name="The International Brachypodium Initiative"/>
            <person name="Lucas S."/>
            <person name="Harmon-Smith M."/>
            <person name="Lail K."/>
            <person name="Tice H."/>
            <person name="Grimwood J."/>
            <person name="Bruce D."/>
            <person name="Barry K."/>
            <person name="Shu S."/>
            <person name="Lindquist E."/>
            <person name="Wang M."/>
            <person name="Pitluck S."/>
            <person name="Vogel J.P."/>
            <person name="Garvin D.F."/>
            <person name="Mockler T.C."/>
            <person name="Schmutz J."/>
            <person name="Rokhsar D."/>
            <person name="Bevan M.W."/>
        </authorList>
    </citation>
    <scope>NUCLEOTIDE SEQUENCE</scope>
    <source>
        <strain evidence="3">Bd21</strain>
    </source>
</reference>
<dbReference type="PANTHER" id="PTHR33110">
    <property type="entry name" value="F-BOX/KELCH-REPEAT PROTEIN-RELATED"/>
    <property type="match status" value="1"/>
</dbReference>
<dbReference type="Gramene" id="PNT67848">
    <property type="protein sequence ID" value="PNT67848"/>
    <property type="gene ID" value="BRADI_3g32860v3"/>
</dbReference>
<dbReference type="ExpressionAtlas" id="A0A2K2D0N9">
    <property type="expression patterns" value="baseline"/>
</dbReference>
<dbReference type="AlphaFoldDB" id="A0A2K2D0N9"/>
<evidence type="ECO:0000256" key="1">
    <source>
        <dbReference type="SAM" id="MobiDB-lite"/>
    </source>
</evidence>
<dbReference type="Proteomes" id="UP000008810">
    <property type="component" value="Chromosome 3"/>
</dbReference>
<dbReference type="STRING" id="15368.A0A2K2D0N9"/>
<evidence type="ECO:0000313" key="5">
    <source>
        <dbReference type="Proteomes" id="UP000008810"/>
    </source>
</evidence>
<dbReference type="FunCoup" id="A0A2K2D0N9">
    <property type="interactions" value="817"/>
</dbReference>
<organism evidence="3">
    <name type="scientific">Brachypodium distachyon</name>
    <name type="common">Purple false brome</name>
    <name type="synonym">Trachynia distachya</name>
    <dbReference type="NCBI Taxonomy" id="15368"/>
    <lineage>
        <taxon>Eukaryota</taxon>
        <taxon>Viridiplantae</taxon>
        <taxon>Streptophyta</taxon>
        <taxon>Embryophyta</taxon>
        <taxon>Tracheophyta</taxon>
        <taxon>Spermatophyta</taxon>
        <taxon>Magnoliopsida</taxon>
        <taxon>Liliopsida</taxon>
        <taxon>Poales</taxon>
        <taxon>Poaceae</taxon>
        <taxon>BOP clade</taxon>
        <taxon>Pooideae</taxon>
        <taxon>Stipodae</taxon>
        <taxon>Brachypodieae</taxon>
        <taxon>Brachypodium</taxon>
    </lineage>
</organism>
<evidence type="ECO:0000313" key="3">
    <source>
        <dbReference type="EMBL" id="PNT67848.1"/>
    </source>
</evidence>
<dbReference type="OrthoDB" id="594799at2759"/>
<sequence length="405" mass="44463">MAAPPPQAQNPSDCSSGSGGRRIRLLPGDHLFSTLAPYLGFADHLALRLVSRSWRFFCRRVGRSPPPFPWLMLPQPASAGGPSSARHAPAPASVRRQFYDIPGGRAYAYDIPGEGYYRCVASSTFGWLVLVAVDAPPRRLLLVNPLDPGTRMVVSWPFGDKQCADTGRLHAALAPYPDDRRHMCFLVLATDRLLAYCGPGDGGAWRSLRVPGFRYDAAGSDMVVVGSMVYLVDGRGKIWRADLADPEPKVERRNPAFPLPSGSEIGVTRRHYLVESLGHVHLVVLSGGDSEHRCRVALFRLDWDRKAWAREDCARGNRVLLLGRGCSASVPAAPARRPPGMVLFAHQPSLIPVAGGGGSAWFWVESWVDHDLPVLKKKTQHQEGEFTNGDSFWFFPAMLPDLVGR</sequence>
<dbReference type="EMBL" id="CM000882">
    <property type="protein sequence ID" value="PNT67848.1"/>
    <property type="molecule type" value="Genomic_DNA"/>
</dbReference>
<dbReference type="EnsemblPlants" id="PNT67848">
    <property type="protein sequence ID" value="PNT67848"/>
    <property type="gene ID" value="BRADI_3g32860v3"/>
</dbReference>
<dbReference type="Pfam" id="PF03478">
    <property type="entry name" value="Beta-prop_KIB1-4"/>
    <property type="match status" value="1"/>
</dbReference>
<gene>
    <name evidence="4" type="primary">LOC100821620</name>
    <name evidence="3" type="ORF">BRADI_3g32860v3</name>
</gene>
<evidence type="ECO:0000259" key="2">
    <source>
        <dbReference type="Pfam" id="PF03478"/>
    </source>
</evidence>
<proteinExistence type="predicted"/>
<accession>A0A2K2D0N9</accession>
<feature type="region of interest" description="Disordered" evidence="1">
    <location>
        <begin position="1"/>
        <end position="20"/>
    </location>
</feature>
<name>A0A2K2D0N9_BRADI</name>
<evidence type="ECO:0000313" key="4">
    <source>
        <dbReference type="EnsemblPlants" id="PNT67848"/>
    </source>
</evidence>
<dbReference type="PANTHER" id="PTHR33110:SF26">
    <property type="entry name" value="OS10G0550400 PROTEIN"/>
    <property type="match status" value="1"/>
</dbReference>
<protein>
    <recommendedName>
        <fullName evidence="2">KIB1-4 beta-propeller domain-containing protein</fullName>
    </recommendedName>
</protein>
<dbReference type="InterPro" id="IPR005174">
    <property type="entry name" value="KIB1-4_b-propeller"/>
</dbReference>
<feature type="domain" description="KIB1-4 beta-propeller" evidence="2">
    <location>
        <begin position="98"/>
        <end position="334"/>
    </location>
</feature>
<keyword evidence="5" id="KW-1185">Reference proteome</keyword>
<reference evidence="4" key="3">
    <citation type="submission" date="2018-08" db="UniProtKB">
        <authorList>
            <consortium name="EnsemblPlants"/>
        </authorList>
    </citation>
    <scope>IDENTIFICATION</scope>
    <source>
        <strain evidence="4">cv. Bd21</strain>
    </source>
</reference>